<keyword evidence="2" id="KW-0442">Lipid degradation</keyword>
<evidence type="ECO:0000313" key="10">
    <source>
        <dbReference type="Proteomes" id="UP000094527"/>
    </source>
</evidence>
<proteinExistence type="inferred from homology"/>
<dbReference type="STRING" id="48709.A0A1D2MYC7"/>
<evidence type="ECO:0000256" key="3">
    <source>
        <dbReference type="ARBA" id="ARBA00023098"/>
    </source>
</evidence>
<dbReference type="OrthoDB" id="5205528at2759"/>
<dbReference type="Pfam" id="PF13091">
    <property type="entry name" value="PLDc_2"/>
    <property type="match status" value="1"/>
</dbReference>
<evidence type="ECO:0000256" key="7">
    <source>
        <dbReference type="SAM" id="Phobius"/>
    </source>
</evidence>
<evidence type="ECO:0000256" key="5">
    <source>
        <dbReference type="ARBA" id="ARBA00040549"/>
    </source>
</evidence>
<reference evidence="9 10" key="1">
    <citation type="journal article" date="2016" name="Genome Biol. Evol.">
        <title>Gene Family Evolution Reflects Adaptation to Soil Environmental Stressors in the Genome of the Collembolan Orchesella cincta.</title>
        <authorList>
            <person name="Faddeeva-Vakhrusheva A."/>
            <person name="Derks M.F."/>
            <person name="Anvar S.Y."/>
            <person name="Agamennone V."/>
            <person name="Suring W."/>
            <person name="Smit S."/>
            <person name="van Straalen N.M."/>
            <person name="Roelofs D."/>
        </authorList>
    </citation>
    <scope>NUCLEOTIDE SEQUENCE [LARGE SCALE GENOMIC DNA]</scope>
    <source>
        <tissue evidence="9">Mixed pool</tissue>
    </source>
</reference>
<dbReference type="PANTHER" id="PTHR43856:SF1">
    <property type="entry name" value="MITOCHONDRIAL CARDIOLIPIN HYDROLASE"/>
    <property type="match status" value="1"/>
</dbReference>
<evidence type="ECO:0000256" key="6">
    <source>
        <dbReference type="ARBA" id="ARBA00043167"/>
    </source>
</evidence>
<dbReference type="PROSITE" id="PS50035">
    <property type="entry name" value="PLD"/>
    <property type="match status" value="1"/>
</dbReference>
<keyword evidence="7" id="KW-0812">Transmembrane</keyword>
<sequence>MTIMITMPFQSIWSNIALVGGLFVLSTEIYYHGYRYFYGSKKKVEPKPKPAVKKFKMPAWAVTKINNGELIPSTLTEEQLAALNSRKPAEIWNDVLIFPDILSSKRSNQRANMTINKLIRYFEEARTSIYLCVYLNSNHDLTDVILKKHREGLLVHVVTDYDTWTAHNNSGTKLWKKHGIEVRMKDTGYLMHNKFAIIDDEAVLTGSLNWTRQGVQSNNENVLVTTDQRIVSKYIQEFWKLWGQFKPTS</sequence>
<protein>
    <recommendedName>
        <fullName evidence="5">Mitochondrial cardiolipin hydrolase</fullName>
    </recommendedName>
    <alternativeName>
        <fullName evidence="6">Mitochondrial phospholipase</fullName>
    </alternativeName>
</protein>
<dbReference type="SUPFAM" id="SSF56024">
    <property type="entry name" value="Phospholipase D/nuclease"/>
    <property type="match status" value="1"/>
</dbReference>
<keyword evidence="7" id="KW-1133">Transmembrane helix</keyword>
<feature type="domain" description="PLD phosphodiesterase" evidence="8">
    <location>
        <begin position="187"/>
        <end position="214"/>
    </location>
</feature>
<dbReference type="Proteomes" id="UP000094527">
    <property type="component" value="Unassembled WGS sequence"/>
</dbReference>
<keyword evidence="1 9" id="KW-0378">Hydrolase</keyword>
<gene>
    <name evidence="9" type="ORF">Ocin01_08697</name>
</gene>
<dbReference type="InterPro" id="IPR025202">
    <property type="entry name" value="PLD-like_dom"/>
</dbReference>
<dbReference type="SMART" id="SM00155">
    <property type="entry name" value="PLDc"/>
    <property type="match status" value="1"/>
</dbReference>
<dbReference type="InterPro" id="IPR001736">
    <property type="entry name" value="PLipase_D/transphosphatidylase"/>
</dbReference>
<dbReference type="Gene3D" id="3.30.870.10">
    <property type="entry name" value="Endonuclease Chain A"/>
    <property type="match status" value="1"/>
</dbReference>
<name>A0A1D2MYC7_ORCCI</name>
<dbReference type="GO" id="GO:0016891">
    <property type="term" value="F:RNA endonuclease activity producing 5'-phosphomonoesters, hydrolytic mechanism"/>
    <property type="evidence" value="ECO:0007669"/>
    <property type="project" value="TreeGrafter"/>
</dbReference>
<dbReference type="EMBL" id="LJIJ01000391">
    <property type="protein sequence ID" value="ODM97998.1"/>
    <property type="molecule type" value="Genomic_DNA"/>
</dbReference>
<dbReference type="InterPro" id="IPR051406">
    <property type="entry name" value="PLD_domain"/>
</dbReference>
<evidence type="ECO:0000256" key="2">
    <source>
        <dbReference type="ARBA" id="ARBA00022963"/>
    </source>
</evidence>
<evidence type="ECO:0000256" key="4">
    <source>
        <dbReference type="ARBA" id="ARBA00038012"/>
    </source>
</evidence>
<feature type="transmembrane region" description="Helical" evidence="7">
    <location>
        <begin position="12"/>
        <end position="33"/>
    </location>
</feature>
<evidence type="ECO:0000259" key="8">
    <source>
        <dbReference type="PROSITE" id="PS50035"/>
    </source>
</evidence>
<dbReference type="GO" id="GO:0005739">
    <property type="term" value="C:mitochondrion"/>
    <property type="evidence" value="ECO:0007669"/>
    <property type="project" value="TreeGrafter"/>
</dbReference>
<keyword evidence="10" id="KW-1185">Reference proteome</keyword>
<comment type="caution">
    <text evidence="9">The sequence shown here is derived from an EMBL/GenBank/DDBJ whole genome shotgun (WGS) entry which is preliminary data.</text>
</comment>
<dbReference type="GO" id="GO:0034587">
    <property type="term" value="P:piRNA processing"/>
    <property type="evidence" value="ECO:0007669"/>
    <property type="project" value="TreeGrafter"/>
</dbReference>
<evidence type="ECO:0000313" key="9">
    <source>
        <dbReference type="EMBL" id="ODM97998.1"/>
    </source>
</evidence>
<dbReference type="PANTHER" id="PTHR43856">
    <property type="entry name" value="CARDIOLIPIN HYDROLASE"/>
    <property type="match status" value="1"/>
</dbReference>
<keyword evidence="7" id="KW-0472">Membrane</keyword>
<evidence type="ECO:0000256" key="1">
    <source>
        <dbReference type="ARBA" id="ARBA00022801"/>
    </source>
</evidence>
<dbReference type="AlphaFoldDB" id="A0A1D2MYC7"/>
<dbReference type="GO" id="GO:0016042">
    <property type="term" value="P:lipid catabolic process"/>
    <property type="evidence" value="ECO:0007669"/>
    <property type="project" value="UniProtKB-KW"/>
</dbReference>
<organism evidence="9 10">
    <name type="scientific">Orchesella cincta</name>
    <name type="common">Springtail</name>
    <name type="synonym">Podura cincta</name>
    <dbReference type="NCBI Taxonomy" id="48709"/>
    <lineage>
        <taxon>Eukaryota</taxon>
        <taxon>Metazoa</taxon>
        <taxon>Ecdysozoa</taxon>
        <taxon>Arthropoda</taxon>
        <taxon>Hexapoda</taxon>
        <taxon>Collembola</taxon>
        <taxon>Entomobryomorpha</taxon>
        <taxon>Entomobryoidea</taxon>
        <taxon>Orchesellidae</taxon>
        <taxon>Orchesellinae</taxon>
        <taxon>Orchesella</taxon>
    </lineage>
</organism>
<keyword evidence="3" id="KW-0443">Lipid metabolism</keyword>
<comment type="similarity">
    <text evidence="4">Belongs to the phospholipase D family. MitoPLD/Zucchini subfamily.</text>
</comment>
<accession>A0A1D2MYC7</accession>